<gene>
    <name evidence="1" type="ORF">A2372_04015</name>
</gene>
<organism evidence="1 2">
    <name type="scientific">Candidatus Wolfebacteria bacterium RIFOXYB1_FULL_54_12</name>
    <dbReference type="NCBI Taxonomy" id="1802559"/>
    <lineage>
        <taxon>Bacteria</taxon>
        <taxon>Candidatus Wolfeibacteriota</taxon>
    </lineage>
</organism>
<dbReference type="STRING" id="1802559.A2372_04015"/>
<proteinExistence type="predicted"/>
<sequence>MFSPIGVGTVEEVDHGGGEGRRYKVYSMRYEAWGLKLLVIPYILYSYSIDKLAICKRAIYFPLSMLYT</sequence>
<dbReference type="EMBL" id="MGIT01000004">
    <property type="protein sequence ID" value="OGM92582.1"/>
    <property type="molecule type" value="Genomic_DNA"/>
</dbReference>
<comment type="caution">
    <text evidence="1">The sequence shown here is derived from an EMBL/GenBank/DDBJ whole genome shotgun (WGS) entry which is preliminary data.</text>
</comment>
<dbReference type="AlphaFoldDB" id="A0A1F8DVQ7"/>
<reference evidence="1 2" key="1">
    <citation type="journal article" date="2016" name="Nat. Commun.">
        <title>Thousands of microbial genomes shed light on interconnected biogeochemical processes in an aquifer system.</title>
        <authorList>
            <person name="Anantharaman K."/>
            <person name="Brown C.T."/>
            <person name="Hug L.A."/>
            <person name="Sharon I."/>
            <person name="Castelle C.J."/>
            <person name="Probst A.J."/>
            <person name="Thomas B.C."/>
            <person name="Singh A."/>
            <person name="Wilkins M.J."/>
            <person name="Karaoz U."/>
            <person name="Brodie E.L."/>
            <person name="Williams K.H."/>
            <person name="Hubbard S.S."/>
            <person name="Banfield J.F."/>
        </authorList>
    </citation>
    <scope>NUCLEOTIDE SEQUENCE [LARGE SCALE GENOMIC DNA]</scope>
</reference>
<protein>
    <submittedName>
        <fullName evidence="1">Uncharacterized protein</fullName>
    </submittedName>
</protein>
<name>A0A1F8DVQ7_9BACT</name>
<accession>A0A1F8DVQ7</accession>
<evidence type="ECO:0000313" key="2">
    <source>
        <dbReference type="Proteomes" id="UP000176422"/>
    </source>
</evidence>
<evidence type="ECO:0000313" key="1">
    <source>
        <dbReference type="EMBL" id="OGM92582.1"/>
    </source>
</evidence>
<dbReference type="Proteomes" id="UP000176422">
    <property type="component" value="Unassembled WGS sequence"/>
</dbReference>